<dbReference type="RefSeq" id="WP_181463072.1">
    <property type="nucleotide sequence ID" value="NZ_QLSX01000006.1"/>
</dbReference>
<evidence type="ECO:0000313" key="1">
    <source>
        <dbReference type="EMBL" id="RAR60849.1"/>
    </source>
</evidence>
<reference evidence="1 2" key="1">
    <citation type="submission" date="2018-06" db="EMBL/GenBank/DDBJ databases">
        <title>Comparative analysis of microorganisms from saline springs in Andes Mountain Range, Colombia.</title>
        <authorList>
            <person name="Rubin E."/>
        </authorList>
    </citation>
    <scope>NUCLEOTIDE SEQUENCE [LARGE SCALE GENOMIC DNA]</scope>
    <source>
        <strain evidence="1 2">USBA-857</strain>
    </source>
</reference>
<dbReference type="Proteomes" id="UP000249700">
    <property type="component" value="Unassembled WGS sequence"/>
</dbReference>
<proteinExistence type="predicted"/>
<evidence type="ECO:0000313" key="2">
    <source>
        <dbReference type="Proteomes" id="UP000249700"/>
    </source>
</evidence>
<organism evidence="1 2">
    <name type="scientific">Onishia taeanensis</name>
    <dbReference type="NCBI Taxonomy" id="284577"/>
    <lineage>
        <taxon>Bacteria</taxon>
        <taxon>Pseudomonadati</taxon>
        <taxon>Pseudomonadota</taxon>
        <taxon>Gammaproteobacteria</taxon>
        <taxon>Oceanospirillales</taxon>
        <taxon>Halomonadaceae</taxon>
        <taxon>Onishia</taxon>
    </lineage>
</organism>
<dbReference type="AlphaFoldDB" id="A0A328XMA9"/>
<gene>
    <name evidence="1" type="ORF">BCL93_10654</name>
</gene>
<accession>A0A328XMA9</accession>
<name>A0A328XMA9_9GAMM</name>
<protein>
    <submittedName>
        <fullName evidence="1">Uncharacterized protein</fullName>
    </submittedName>
</protein>
<sequence length="51" mass="5708">MNTSTSAASTATQQLPLIKRIGQLAYRALESMTESSYQGFIARQGYRYAYI</sequence>
<comment type="caution">
    <text evidence="1">The sequence shown here is derived from an EMBL/GenBank/DDBJ whole genome shotgun (WGS) entry which is preliminary data.</text>
</comment>
<dbReference type="EMBL" id="QLSX01000006">
    <property type="protein sequence ID" value="RAR60849.1"/>
    <property type="molecule type" value="Genomic_DNA"/>
</dbReference>